<dbReference type="Gene3D" id="3.40.50.300">
    <property type="entry name" value="P-loop containing nucleotide triphosphate hydrolases"/>
    <property type="match status" value="2"/>
</dbReference>
<dbReference type="InterPro" id="IPR050079">
    <property type="entry name" value="DEAD_box_RNA_helicase"/>
</dbReference>
<dbReference type="SMART" id="SM00487">
    <property type="entry name" value="DEXDc"/>
    <property type="match status" value="1"/>
</dbReference>
<sequence length="381" mass="43922">MKFKEFNLRKEHILALQDMYIENPTDIQSKVIPKMRKGNDILAHAQTGTGKTLAFLIPILESIPDISSGIKSLIIVPTRELSNQITDVLKYFQKYRSLSVVNASGGHNITTQIQKLSSNTDIVVGTPGRVLDLLRNGNINFKNIDSFVIDEMDQILAFGFLEDVILLMNKTPRKKQVCMFSATVSQDVKKLSKQFMLNPIYLTAERGEVVLDNISQLIVQTKDSRKLSSLMYSIEKINPFMCMIFCNSKKNAEKLYSDFIHHQYKNMELLHGEMSQNKRENILKKFRELKVQYLITTDLSARGMNIEGVSHVINYDIPRDVEYYIHRIGRTGRMNQIGYAISFVTEKDIANMKKIQKRIKKTIPVVYDTNDKEREKMEYSF</sequence>
<evidence type="ECO:0000256" key="2">
    <source>
        <dbReference type="ARBA" id="ARBA00022801"/>
    </source>
</evidence>
<evidence type="ECO:0000256" key="4">
    <source>
        <dbReference type="ARBA" id="ARBA00022840"/>
    </source>
</evidence>
<dbReference type="GO" id="GO:0005829">
    <property type="term" value="C:cytosol"/>
    <property type="evidence" value="ECO:0007669"/>
    <property type="project" value="TreeGrafter"/>
</dbReference>
<dbReference type="CDD" id="cd00268">
    <property type="entry name" value="DEADc"/>
    <property type="match status" value="1"/>
</dbReference>
<evidence type="ECO:0000259" key="7">
    <source>
        <dbReference type="PROSITE" id="PS51192"/>
    </source>
</evidence>
<feature type="domain" description="Helicase ATP-binding" evidence="7">
    <location>
        <begin position="32"/>
        <end position="202"/>
    </location>
</feature>
<comment type="similarity">
    <text evidence="5">Belongs to the DEAD box helicase family.</text>
</comment>
<dbReference type="eggNOG" id="COG0513">
    <property type="taxonomic scope" value="Bacteria"/>
</dbReference>
<dbReference type="GO" id="GO:0016787">
    <property type="term" value="F:hydrolase activity"/>
    <property type="evidence" value="ECO:0007669"/>
    <property type="project" value="UniProtKB-KW"/>
</dbReference>
<name>D6GS25_FILAD</name>
<dbReference type="InterPro" id="IPR044742">
    <property type="entry name" value="DEAD/DEAH_RhlB"/>
</dbReference>
<dbReference type="InterPro" id="IPR001650">
    <property type="entry name" value="Helicase_C-like"/>
</dbReference>
<evidence type="ECO:0000313" key="11">
    <source>
        <dbReference type="Proteomes" id="UP000007468"/>
    </source>
</evidence>
<proteinExistence type="inferred from homology"/>
<dbReference type="Pfam" id="PF00270">
    <property type="entry name" value="DEAD"/>
    <property type="match status" value="1"/>
</dbReference>
<reference evidence="11" key="1">
    <citation type="submission" date="2010-12" db="EMBL/GenBank/DDBJ databases">
        <title>The genome sequence of Filifactor alocis strain ATCC 35896.</title>
        <authorList>
            <consortium name="The Broad Institute Genome Sequencing Platform"/>
            <person name="Ward D."/>
            <person name="Earl A."/>
            <person name="Feldgarden M."/>
            <person name="Young S.K."/>
            <person name="Gargeya S."/>
            <person name="Zeng Q."/>
            <person name="Alvarado L."/>
            <person name="Berlin A."/>
            <person name="Bochicchio J."/>
            <person name="Chapman S.B."/>
            <person name="Chen Z."/>
            <person name="Freedman E."/>
            <person name="Gellesch M."/>
            <person name="Goldberg J."/>
            <person name="Griggs A."/>
            <person name="Gujja S."/>
            <person name="Heilman E."/>
            <person name="Heiman D."/>
            <person name="Howarth C."/>
            <person name="Mehta T."/>
            <person name="Neiman D."/>
            <person name="Pearson M."/>
            <person name="Roberts A."/>
            <person name="Saif S."/>
            <person name="Shea T."/>
            <person name="Shenoy N."/>
            <person name="Sisk P."/>
            <person name="Stolte C."/>
            <person name="Sykes S."/>
            <person name="White J."/>
            <person name="Yandava C."/>
            <person name="Izard J."/>
            <person name="Blanton J.M."/>
            <person name="Baranova O.V."/>
            <person name="Tanner A.C."/>
            <person name="Dewhirst F.E."/>
            <person name="Haas B."/>
            <person name="Nusbaum C."/>
            <person name="Birren B."/>
        </authorList>
    </citation>
    <scope>NUCLEOTIDE SEQUENCE [LARGE SCALE GENOMIC DNA]</scope>
    <source>
        <strain evidence="11">ATCC 35896 / D40 B5</strain>
    </source>
</reference>
<dbReference type="AlphaFoldDB" id="D6GS25"/>
<dbReference type="GO" id="GO:0003724">
    <property type="term" value="F:RNA helicase activity"/>
    <property type="evidence" value="ECO:0007669"/>
    <property type="project" value="InterPro"/>
</dbReference>
<evidence type="ECO:0000259" key="8">
    <source>
        <dbReference type="PROSITE" id="PS51194"/>
    </source>
</evidence>
<feature type="short sequence motif" description="Q motif" evidence="6">
    <location>
        <begin position="1"/>
        <end position="29"/>
    </location>
</feature>
<accession>D6GS25</accession>
<evidence type="ECO:0000256" key="1">
    <source>
        <dbReference type="ARBA" id="ARBA00022741"/>
    </source>
</evidence>
<dbReference type="PATRIC" id="fig|546269.5.peg.273"/>
<dbReference type="SUPFAM" id="SSF52540">
    <property type="entry name" value="P-loop containing nucleoside triphosphate hydrolases"/>
    <property type="match status" value="1"/>
</dbReference>
<dbReference type="CDD" id="cd18787">
    <property type="entry name" value="SF2_C_DEAD"/>
    <property type="match status" value="1"/>
</dbReference>
<evidence type="ECO:0000256" key="3">
    <source>
        <dbReference type="ARBA" id="ARBA00022806"/>
    </source>
</evidence>
<dbReference type="PANTHER" id="PTHR47959:SF1">
    <property type="entry name" value="ATP-DEPENDENT RNA HELICASE DBPA"/>
    <property type="match status" value="1"/>
</dbReference>
<dbReference type="InterPro" id="IPR011545">
    <property type="entry name" value="DEAD/DEAH_box_helicase_dom"/>
</dbReference>
<keyword evidence="11" id="KW-1185">Reference proteome</keyword>
<dbReference type="PROSITE" id="PS51194">
    <property type="entry name" value="HELICASE_CTER"/>
    <property type="match status" value="1"/>
</dbReference>
<keyword evidence="1" id="KW-0547">Nucleotide-binding</keyword>
<keyword evidence="4" id="KW-0067">ATP-binding</keyword>
<dbReference type="Proteomes" id="UP000007468">
    <property type="component" value="Chromosome"/>
</dbReference>
<dbReference type="InterPro" id="IPR014014">
    <property type="entry name" value="RNA_helicase_DEAD_Q_motif"/>
</dbReference>
<dbReference type="OrthoDB" id="9805696at2"/>
<evidence type="ECO:0000256" key="6">
    <source>
        <dbReference type="PROSITE-ProRule" id="PRU00552"/>
    </source>
</evidence>
<dbReference type="RefSeq" id="WP_014261927.1">
    <property type="nucleotide sequence ID" value="NC_016630.1"/>
</dbReference>
<dbReference type="SMART" id="SM00490">
    <property type="entry name" value="HELICc"/>
    <property type="match status" value="1"/>
</dbReference>
<keyword evidence="2" id="KW-0378">Hydrolase</keyword>
<gene>
    <name evidence="10" type="ordered locus">HMPREF0389_00381</name>
</gene>
<dbReference type="InterPro" id="IPR014001">
    <property type="entry name" value="Helicase_ATP-bd"/>
</dbReference>
<dbReference type="PROSITE" id="PS51192">
    <property type="entry name" value="HELICASE_ATP_BIND_1"/>
    <property type="match status" value="1"/>
</dbReference>
<dbReference type="InterPro" id="IPR027417">
    <property type="entry name" value="P-loop_NTPase"/>
</dbReference>
<dbReference type="EMBL" id="CP002390">
    <property type="protein sequence ID" value="EFE28466.1"/>
    <property type="molecule type" value="Genomic_DNA"/>
</dbReference>
<evidence type="ECO:0000259" key="9">
    <source>
        <dbReference type="PROSITE" id="PS51195"/>
    </source>
</evidence>
<organism evidence="10 11">
    <name type="scientific">Filifactor alocis (strain ATCC 35896 / CCUG 47790 / D40 B5)</name>
    <name type="common">Fusobacterium alocis</name>
    <dbReference type="NCBI Taxonomy" id="546269"/>
    <lineage>
        <taxon>Bacteria</taxon>
        <taxon>Bacillati</taxon>
        <taxon>Bacillota</taxon>
        <taxon>Clostridia</taxon>
        <taxon>Peptostreptococcales</taxon>
        <taxon>Filifactoraceae</taxon>
        <taxon>Filifactor</taxon>
    </lineage>
</organism>
<evidence type="ECO:0000256" key="5">
    <source>
        <dbReference type="ARBA" id="ARBA00038437"/>
    </source>
</evidence>
<dbReference type="STRING" id="546269.HMPREF0389_00381"/>
<dbReference type="GO" id="GO:0003676">
    <property type="term" value="F:nucleic acid binding"/>
    <property type="evidence" value="ECO:0007669"/>
    <property type="project" value="InterPro"/>
</dbReference>
<feature type="domain" description="Helicase C-terminal" evidence="8">
    <location>
        <begin position="213"/>
        <end position="377"/>
    </location>
</feature>
<dbReference type="GO" id="GO:0005524">
    <property type="term" value="F:ATP binding"/>
    <property type="evidence" value="ECO:0007669"/>
    <property type="project" value="UniProtKB-KW"/>
</dbReference>
<evidence type="ECO:0000313" key="10">
    <source>
        <dbReference type="EMBL" id="EFE28466.1"/>
    </source>
</evidence>
<dbReference type="KEGG" id="faa:HMPREF0389_00381"/>
<protein>
    <submittedName>
        <fullName evidence="10">DEAD/DEAH box helicase</fullName>
    </submittedName>
</protein>
<keyword evidence="3 10" id="KW-0347">Helicase</keyword>
<dbReference type="PROSITE" id="PS51195">
    <property type="entry name" value="Q_MOTIF"/>
    <property type="match status" value="1"/>
</dbReference>
<dbReference type="PANTHER" id="PTHR47959">
    <property type="entry name" value="ATP-DEPENDENT RNA HELICASE RHLE-RELATED"/>
    <property type="match status" value="1"/>
</dbReference>
<dbReference type="Pfam" id="PF00271">
    <property type="entry name" value="Helicase_C"/>
    <property type="match status" value="1"/>
</dbReference>
<feature type="domain" description="DEAD-box RNA helicase Q" evidence="9">
    <location>
        <begin position="1"/>
        <end position="29"/>
    </location>
</feature>